<dbReference type="RefSeq" id="WP_306988491.1">
    <property type="nucleotide sequence ID" value="NZ_JAUSUT010000001.1"/>
</dbReference>
<reference evidence="1 2" key="1">
    <citation type="submission" date="2023-07" db="EMBL/GenBank/DDBJ databases">
        <title>Sequencing the genomes of 1000 actinobacteria strains.</title>
        <authorList>
            <person name="Klenk H.-P."/>
        </authorList>
    </citation>
    <scope>NUCLEOTIDE SEQUENCE [LARGE SCALE GENOMIC DNA]</scope>
    <source>
        <strain evidence="1 2">DSM 45805</strain>
    </source>
</reference>
<organism evidence="1 2">
    <name type="scientific">Amycolatopsis thermophila</name>
    <dbReference type="NCBI Taxonomy" id="206084"/>
    <lineage>
        <taxon>Bacteria</taxon>
        <taxon>Bacillati</taxon>
        <taxon>Actinomycetota</taxon>
        <taxon>Actinomycetes</taxon>
        <taxon>Pseudonocardiales</taxon>
        <taxon>Pseudonocardiaceae</taxon>
        <taxon>Amycolatopsis</taxon>
    </lineage>
</organism>
<name>A0ABU0EMS5_9PSEU</name>
<keyword evidence="2" id="KW-1185">Reference proteome</keyword>
<dbReference type="Proteomes" id="UP001229651">
    <property type="component" value="Unassembled WGS sequence"/>
</dbReference>
<sequence length="67" mass="7300">MATITTTEVPVQSLLIGMQLDEGVVEHFSTLYLGDQVERVVAVRAHDGAVRALSFPWGTELTVFHGC</sequence>
<dbReference type="EMBL" id="JAUSUT010000001">
    <property type="protein sequence ID" value="MDQ0376573.1"/>
    <property type="molecule type" value="Genomic_DNA"/>
</dbReference>
<protein>
    <submittedName>
        <fullName evidence="1">Uncharacterized protein</fullName>
    </submittedName>
</protein>
<evidence type="ECO:0000313" key="1">
    <source>
        <dbReference type="EMBL" id="MDQ0376573.1"/>
    </source>
</evidence>
<proteinExistence type="predicted"/>
<accession>A0ABU0EMS5</accession>
<evidence type="ECO:0000313" key="2">
    <source>
        <dbReference type="Proteomes" id="UP001229651"/>
    </source>
</evidence>
<gene>
    <name evidence="1" type="ORF">FB470_000567</name>
</gene>
<comment type="caution">
    <text evidence="1">The sequence shown here is derived from an EMBL/GenBank/DDBJ whole genome shotgun (WGS) entry which is preliminary data.</text>
</comment>